<dbReference type="GO" id="GO:0045047">
    <property type="term" value="P:protein targeting to ER"/>
    <property type="evidence" value="ECO:0007669"/>
    <property type="project" value="TreeGrafter"/>
</dbReference>
<evidence type="ECO:0000313" key="11">
    <source>
        <dbReference type="Proteomes" id="UP000095085"/>
    </source>
</evidence>
<evidence type="ECO:0000256" key="5">
    <source>
        <dbReference type="ARBA" id="ARBA00022824"/>
    </source>
</evidence>
<name>A0A1E4RK77_9ASCO</name>
<keyword evidence="11" id="KW-1185">Reference proteome</keyword>
<dbReference type="STRING" id="984485.A0A1E4RK77"/>
<proteinExistence type="inferred from homology"/>
<dbReference type="InterPro" id="IPR009582">
    <property type="entry name" value="Spc2/SPCS2"/>
</dbReference>
<sequence length="173" mass="19755">MSELKKTNLNSVVDLRTVVDDNLQASLGKLGYAQSFTLTDLKLALGYMTIAIAGGLFYLDKKFEFKDAYNFTVAGIVVYFIISGIHLFFTSGKFKNNKYVGYNDSKEKILISSWTNKYEPTYHYKIVINDDESRAITAQFPFTSVFDSFGYYKSDLTTEILQKELEKFGKKDL</sequence>
<keyword evidence="4 9" id="KW-0812">Transmembrane</keyword>
<dbReference type="PANTHER" id="PTHR13085">
    <property type="entry name" value="MICROSOMAL SIGNAL PEPTIDASE 25 KDA SUBUNIT"/>
    <property type="match status" value="1"/>
</dbReference>
<dbReference type="RefSeq" id="XP_020076678.1">
    <property type="nucleotide sequence ID" value="XM_020221036.1"/>
</dbReference>
<evidence type="ECO:0000256" key="7">
    <source>
        <dbReference type="ARBA" id="ARBA00023136"/>
    </source>
</evidence>
<feature type="transmembrane region" description="Helical" evidence="9">
    <location>
        <begin position="71"/>
        <end position="89"/>
    </location>
</feature>
<dbReference type="GO" id="GO:0006465">
    <property type="term" value="P:signal peptide processing"/>
    <property type="evidence" value="ECO:0007669"/>
    <property type="project" value="InterPro"/>
</dbReference>
<feature type="transmembrane region" description="Helical" evidence="9">
    <location>
        <begin position="41"/>
        <end position="59"/>
    </location>
</feature>
<gene>
    <name evidence="10" type="ORF">HYPBUDRAFT_152477</name>
</gene>
<evidence type="ECO:0000256" key="6">
    <source>
        <dbReference type="ARBA" id="ARBA00022989"/>
    </source>
</evidence>
<reference evidence="11" key="1">
    <citation type="submission" date="2016-05" db="EMBL/GenBank/DDBJ databases">
        <title>Comparative genomics of biotechnologically important yeasts.</title>
        <authorList>
            <consortium name="DOE Joint Genome Institute"/>
            <person name="Riley R."/>
            <person name="Haridas S."/>
            <person name="Wolfe K.H."/>
            <person name="Lopes M.R."/>
            <person name="Hittinger C.T."/>
            <person name="Goker M."/>
            <person name="Salamov A."/>
            <person name="Wisecaver J."/>
            <person name="Long T.M."/>
            <person name="Aerts A.L."/>
            <person name="Barry K."/>
            <person name="Choi C."/>
            <person name="Clum A."/>
            <person name="Coughlan A.Y."/>
            <person name="Deshpande S."/>
            <person name="Douglass A.P."/>
            <person name="Hanson S.J."/>
            <person name="Klenk H.-P."/>
            <person name="Labutti K."/>
            <person name="Lapidus A."/>
            <person name="Lindquist E."/>
            <person name="Lipzen A."/>
            <person name="Meier-Kolthoff J.P."/>
            <person name="Ohm R.A."/>
            <person name="Otillar R.P."/>
            <person name="Pangilinan J."/>
            <person name="Peng Y."/>
            <person name="Rokas A."/>
            <person name="Rosa C.A."/>
            <person name="Scheuner C."/>
            <person name="Sibirny A.A."/>
            <person name="Slot J.C."/>
            <person name="Stielow J.B."/>
            <person name="Sun H."/>
            <person name="Kurtzman C.P."/>
            <person name="Blackwell M."/>
            <person name="Grigoriev I.V."/>
            <person name="Jeffries T.W."/>
        </authorList>
    </citation>
    <scope>NUCLEOTIDE SEQUENCE [LARGE SCALE GENOMIC DNA]</scope>
    <source>
        <strain evidence="11">NRRL Y-1933</strain>
    </source>
</reference>
<evidence type="ECO:0000256" key="4">
    <source>
        <dbReference type="ARBA" id="ARBA00022692"/>
    </source>
</evidence>
<accession>A0A1E4RK77</accession>
<dbReference type="GO" id="GO:0005787">
    <property type="term" value="C:signal peptidase complex"/>
    <property type="evidence" value="ECO:0007669"/>
    <property type="project" value="InterPro"/>
</dbReference>
<comment type="similarity">
    <text evidence="2">Belongs to the SPCS2 family.</text>
</comment>
<comment type="function">
    <text evidence="8">Component of the signal peptidase complex (SPC) which catalyzes the cleavage of N-terminal signal sequences from nascent proteins as they are translocated into the lumen of the endoplasmic reticulum. Enhances the enzymatic activity of SPC and facilitates the interactions between different components of the translocation site.</text>
</comment>
<protein>
    <recommendedName>
        <fullName evidence="3">Signal peptidase complex subunit 2</fullName>
    </recommendedName>
</protein>
<evidence type="ECO:0000256" key="9">
    <source>
        <dbReference type="SAM" id="Phobius"/>
    </source>
</evidence>
<dbReference type="OrthoDB" id="29558at2759"/>
<dbReference type="GeneID" id="30995586"/>
<dbReference type="EMBL" id="KV454540">
    <property type="protein sequence ID" value="ODV67611.1"/>
    <property type="molecule type" value="Genomic_DNA"/>
</dbReference>
<comment type="subcellular location">
    <subcellularLocation>
        <location evidence="1">Endoplasmic reticulum membrane</location>
        <topology evidence="1">Multi-pass membrane protein</topology>
    </subcellularLocation>
</comment>
<evidence type="ECO:0000256" key="3">
    <source>
        <dbReference type="ARBA" id="ARBA00017057"/>
    </source>
</evidence>
<evidence type="ECO:0000313" key="10">
    <source>
        <dbReference type="EMBL" id="ODV67611.1"/>
    </source>
</evidence>
<dbReference type="AlphaFoldDB" id="A0A1E4RK77"/>
<keyword evidence="6 9" id="KW-1133">Transmembrane helix</keyword>
<evidence type="ECO:0000256" key="2">
    <source>
        <dbReference type="ARBA" id="ARBA00007324"/>
    </source>
</evidence>
<dbReference type="PANTHER" id="PTHR13085:SF0">
    <property type="entry name" value="SIGNAL PEPTIDASE COMPLEX SUBUNIT 2"/>
    <property type="match status" value="1"/>
</dbReference>
<organism evidence="10 11">
    <name type="scientific">Hyphopichia burtonii NRRL Y-1933</name>
    <dbReference type="NCBI Taxonomy" id="984485"/>
    <lineage>
        <taxon>Eukaryota</taxon>
        <taxon>Fungi</taxon>
        <taxon>Dikarya</taxon>
        <taxon>Ascomycota</taxon>
        <taxon>Saccharomycotina</taxon>
        <taxon>Pichiomycetes</taxon>
        <taxon>Debaryomycetaceae</taxon>
        <taxon>Hyphopichia</taxon>
    </lineage>
</organism>
<keyword evidence="7 9" id="KW-0472">Membrane</keyword>
<keyword evidence="5" id="KW-0256">Endoplasmic reticulum</keyword>
<dbReference type="Proteomes" id="UP000095085">
    <property type="component" value="Unassembled WGS sequence"/>
</dbReference>
<evidence type="ECO:0000256" key="1">
    <source>
        <dbReference type="ARBA" id="ARBA00004477"/>
    </source>
</evidence>
<dbReference type="Pfam" id="PF06703">
    <property type="entry name" value="SPC25"/>
    <property type="match status" value="1"/>
</dbReference>
<evidence type="ECO:0000256" key="8">
    <source>
        <dbReference type="ARBA" id="ARBA00045608"/>
    </source>
</evidence>